<dbReference type="Gene3D" id="1.25.40.990">
    <property type="match status" value="1"/>
</dbReference>
<keyword evidence="2" id="KW-0812">Transmembrane</keyword>
<dbReference type="InterPro" id="IPR005062">
    <property type="entry name" value="SAC3/GANP/THP3_conserved"/>
</dbReference>
<dbReference type="GO" id="GO:0005634">
    <property type="term" value="C:nucleus"/>
    <property type="evidence" value="ECO:0007669"/>
    <property type="project" value="TreeGrafter"/>
</dbReference>
<reference evidence="4" key="3">
    <citation type="submission" date="2015-06" db="UniProtKB">
        <authorList>
            <consortium name="EnsemblMetazoa"/>
        </authorList>
    </citation>
    <scope>IDENTIFICATION</scope>
</reference>
<evidence type="ECO:0000259" key="3">
    <source>
        <dbReference type="Pfam" id="PF03399"/>
    </source>
</evidence>
<feature type="region of interest" description="Disordered" evidence="1">
    <location>
        <begin position="1"/>
        <end position="29"/>
    </location>
</feature>
<evidence type="ECO:0000256" key="1">
    <source>
        <dbReference type="SAM" id="MobiDB-lite"/>
    </source>
</evidence>
<sequence length="317" mass="36647">PKADPQRMVKEYQRPAAGKSDPRPSDLRPPGVLLSTVNYLIDEIVPKTDCNWSVVYEFVFDRMRAVRQDMVIQRIEGLPAIDILQKIIRFYFFAHYKMCTEPTNKFDPQINDTHLQECLKRLLVLYSDEEKKEEEERGEGNEGGGRRREQNSEFYALFLLHNLGHSDALLLGLQKKDRYRCCQIFIQCLTISLAWWQGNYARVLRLSKSLPALHCCAIHHHFNSIISAALLRMSCAFNSKTLCFPLKDVCSLFNLNNEHDTREICQNFGFSIGPKGVLFSKACFKSDYQVRFLLSLFIIVILNYPISDSLFALRFCG</sequence>
<organism evidence="4 5">
    <name type="scientific">Capitella teleta</name>
    <name type="common">Polychaete worm</name>
    <dbReference type="NCBI Taxonomy" id="283909"/>
    <lineage>
        <taxon>Eukaryota</taxon>
        <taxon>Metazoa</taxon>
        <taxon>Spiralia</taxon>
        <taxon>Lophotrochozoa</taxon>
        <taxon>Annelida</taxon>
        <taxon>Polychaeta</taxon>
        <taxon>Sedentaria</taxon>
        <taxon>Scolecida</taxon>
        <taxon>Capitellidae</taxon>
        <taxon>Capitella</taxon>
    </lineage>
</organism>
<proteinExistence type="predicted"/>
<dbReference type="EMBL" id="AMQN01000201">
    <property type="status" value="NOT_ANNOTATED_CDS"/>
    <property type="molecule type" value="Genomic_DNA"/>
</dbReference>
<accession>X1Z4E9</accession>
<dbReference type="Pfam" id="PF03399">
    <property type="entry name" value="SAC3_GANP"/>
    <property type="match status" value="1"/>
</dbReference>
<reference evidence="5" key="2">
    <citation type="journal article" date="2013" name="Nature">
        <title>Insights into bilaterian evolution from three spiralian genomes.</title>
        <authorList>
            <person name="Simakov O."/>
            <person name="Marletaz F."/>
            <person name="Cho S.J."/>
            <person name="Edsinger-Gonzales E."/>
            <person name="Havlak P."/>
            <person name="Hellsten U."/>
            <person name="Kuo D.H."/>
            <person name="Larsson T."/>
            <person name="Lv J."/>
            <person name="Arendt D."/>
            <person name="Savage R."/>
            <person name="Osoegawa K."/>
            <person name="de Jong P."/>
            <person name="Grimwood J."/>
            <person name="Chapman J.A."/>
            <person name="Shapiro H."/>
            <person name="Aerts A."/>
            <person name="Otillar R.P."/>
            <person name="Terry A.Y."/>
            <person name="Boore J.L."/>
            <person name="Grigoriev I.V."/>
            <person name="Lindberg D.R."/>
            <person name="Seaver E.C."/>
            <person name="Weisblat D.A."/>
            <person name="Putnam N.H."/>
            <person name="Rokhsar D.S."/>
        </authorList>
    </citation>
    <scope>NUCLEOTIDE SEQUENCE</scope>
    <source>
        <strain evidence="5">I ESC-2004</strain>
    </source>
</reference>
<dbReference type="GO" id="GO:0005819">
    <property type="term" value="C:spindle"/>
    <property type="evidence" value="ECO:0007669"/>
    <property type="project" value="TreeGrafter"/>
</dbReference>
<feature type="transmembrane region" description="Helical" evidence="2">
    <location>
        <begin position="288"/>
        <end position="306"/>
    </location>
</feature>
<dbReference type="EnsemblMetazoa" id="CapteT145958">
    <property type="protein sequence ID" value="CapteP145958"/>
    <property type="gene ID" value="CapteG145958"/>
</dbReference>
<dbReference type="GO" id="GO:0005813">
    <property type="term" value="C:centrosome"/>
    <property type="evidence" value="ECO:0007669"/>
    <property type="project" value="TreeGrafter"/>
</dbReference>
<keyword evidence="2" id="KW-1133">Transmembrane helix</keyword>
<name>X1Z4E9_CAPTE</name>
<feature type="compositionally biased region" description="Basic and acidic residues" evidence="1">
    <location>
        <begin position="1"/>
        <end position="13"/>
    </location>
</feature>
<dbReference type="Proteomes" id="UP000014760">
    <property type="component" value="Unassembled WGS sequence"/>
</dbReference>
<feature type="domain" description="SAC3/GANP/THP3 conserved" evidence="3">
    <location>
        <begin position="2"/>
        <end position="272"/>
    </location>
</feature>
<dbReference type="PANTHER" id="PTHR12436:SF38">
    <property type="entry name" value="SAC3 DOMAIN-CONTAINING PROTEIN 1"/>
    <property type="match status" value="1"/>
</dbReference>
<protein>
    <recommendedName>
        <fullName evidence="3">SAC3/GANP/THP3 conserved domain-containing protein</fullName>
    </recommendedName>
</protein>
<dbReference type="AlphaFoldDB" id="X1Z4E9"/>
<keyword evidence="2" id="KW-0472">Membrane</keyword>
<dbReference type="HOGENOM" id="CLU_047746_1_0_1"/>
<evidence type="ECO:0000313" key="5">
    <source>
        <dbReference type="Proteomes" id="UP000014760"/>
    </source>
</evidence>
<evidence type="ECO:0000256" key="2">
    <source>
        <dbReference type="SAM" id="Phobius"/>
    </source>
</evidence>
<dbReference type="OrthoDB" id="264795at2759"/>
<evidence type="ECO:0000313" key="4">
    <source>
        <dbReference type="EnsemblMetazoa" id="CapteP145958"/>
    </source>
</evidence>
<dbReference type="GO" id="GO:0051225">
    <property type="term" value="P:spindle assembly"/>
    <property type="evidence" value="ECO:0007669"/>
    <property type="project" value="TreeGrafter"/>
</dbReference>
<dbReference type="PANTHER" id="PTHR12436">
    <property type="entry name" value="80 KDA MCM3-ASSOCIATED PROTEIN"/>
    <property type="match status" value="1"/>
</dbReference>
<dbReference type="OMA" id="IFTHAYN"/>
<keyword evidence="5" id="KW-1185">Reference proteome</keyword>
<dbReference type="GO" id="GO:0051298">
    <property type="term" value="P:centrosome duplication"/>
    <property type="evidence" value="ECO:0007669"/>
    <property type="project" value="TreeGrafter"/>
</dbReference>
<dbReference type="InterPro" id="IPR045107">
    <property type="entry name" value="SAC3/GANP/THP3"/>
</dbReference>
<reference evidence="5" key="1">
    <citation type="submission" date="2012-12" db="EMBL/GenBank/DDBJ databases">
        <authorList>
            <person name="Hellsten U."/>
            <person name="Grimwood J."/>
            <person name="Chapman J.A."/>
            <person name="Shapiro H."/>
            <person name="Aerts A."/>
            <person name="Otillar R.P."/>
            <person name="Terry A.Y."/>
            <person name="Boore J.L."/>
            <person name="Simakov O."/>
            <person name="Marletaz F."/>
            <person name="Cho S.-J."/>
            <person name="Edsinger-Gonzales E."/>
            <person name="Havlak P."/>
            <person name="Kuo D.-H."/>
            <person name="Larsson T."/>
            <person name="Lv J."/>
            <person name="Arendt D."/>
            <person name="Savage R."/>
            <person name="Osoegawa K."/>
            <person name="de Jong P."/>
            <person name="Lindberg D.R."/>
            <person name="Seaver E.C."/>
            <person name="Weisblat D.A."/>
            <person name="Putnam N.H."/>
            <person name="Grigoriev I.V."/>
            <person name="Rokhsar D.S."/>
        </authorList>
    </citation>
    <scope>NUCLEOTIDE SEQUENCE</scope>
    <source>
        <strain evidence="5">I ESC-2004</strain>
    </source>
</reference>